<reference evidence="3 4" key="1">
    <citation type="submission" date="2021-06" db="EMBL/GenBank/DDBJ databases">
        <authorList>
            <person name="Palmer J.M."/>
        </authorList>
    </citation>
    <scope>NUCLEOTIDE SEQUENCE [LARGE SCALE GENOMIC DNA]</scope>
    <source>
        <strain evidence="3 4">XR_2019</strain>
        <tissue evidence="3">Muscle</tissue>
    </source>
</reference>
<protein>
    <recommendedName>
        <fullName evidence="2">Signal-induced proliferation-associated 1-like protein C-terminal domain-containing protein</fullName>
    </recommendedName>
</protein>
<dbReference type="EMBL" id="JAHRIM010011294">
    <property type="protein sequence ID" value="MEQ2260806.1"/>
    <property type="molecule type" value="Genomic_DNA"/>
</dbReference>
<name>A0ABV0VUA8_9TELE</name>
<organism evidence="3 4">
    <name type="scientific">Xenotaenia resolanae</name>
    <dbReference type="NCBI Taxonomy" id="208358"/>
    <lineage>
        <taxon>Eukaryota</taxon>
        <taxon>Metazoa</taxon>
        <taxon>Chordata</taxon>
        <taxon>Craniata</taxon>
        <taxon>Vertebrata</taxon>
        <taxon>Euteleostomi</taxon>
        <taxon>Actinopterygii</taxon>
        <taxon>Neopterygii</taxon>
        <taxon>Teleostei</taxon>
        <taxon>Neoteleostei</taxon>
        <taxon>Acanthomorphata</taxon>
        <taxon>Ovalentaria</taxon>
        <taxon>Atherinomorphae</taxon>
        <taxon>Cyprinodontiformes</taxon>
        <taxon>Goodeidae</taxon>
        <taxon>Xenotaenia</taxon>
    </lineage>
</organism>
<gene>
    <name evidence="3" type="ORF">XENORESO_001692</name>
</gene>
<sequence length="155" mass="16726">MFSFIQFKLTGDLSASDTSLVDLVERHRGPLPQELMPLPSSGRDSPLEWTHLVDVATFFSLLPVQRSYVFGDSNHRTSGASSPQQPHIELQPAPLSRPSSRTGEEGDETRGLGEDASGGPEEVGHGGAGAYLQQSMGRRRGTPWTGRQSIAGQLI</sequence>
<feature type="region of interest" description="Disordered" evidence="1">
    <location>
        <begin position="72"/>
        <end position="155"/>
    </location>
</feature>
<evidence type="ECO:0000313" key="3">
    <source>
        <dbReference type="EMBL" id="MEQ2260806.1"/>
    </source>
</evidence>
<feature type="domain" description="Signal-induced proliferation-associated 1-like protein C-terminal" evidence="2">
    <location>
        <begin position="8"/>
        <end position="105"/>
    </location>
</feature>
<comment type="caution">
    <text evidence="3">The sequence shown here is derived from an EMBL/GenBank/DDBJ whole genome shotgun (WGS) entry which is preliminary data.</text>
</comment>
<evidence type="ECO:0000313" key="4">
    <source>
        <dbReference type="Proteomes" id="UP001444071"/>
    </source>
</evidence>
<proteinExistence type="predicted"/>
<feature type="compositionally biased region" description="Polar residues" evidence="1">
    <location>
        <begin position="145"/>
        <end position="155"/>
    </location>
</feature>
<evidence type="ECO:0000256" key="1">
    <source>
        <dbReference type="SAM" id="MobiDB-lite"/>
    </source>
</evidence>
<evidence type="ECO:0000259" key="2">
    <source>
        <dbReference type="Pfam" id="PF11881"/>
    </source>
</evidence>
<feature type="compositionally biased region" description="Polar residues" evidence="1">
    <location>
        <begin position="76"/>
        <end position="85"/>
    </location>
</feature>
<dbReference type="InterPro" id="IPR021818">
    <property type="entry name" value="SIPA1L_C"/>
</dbReference>
<accession>A0ABV0VUA8</accession>
<feature type="non-terminal residue" evidence="3">
    <location>
        <position position="155"/>
    </location>
</feature>
<feature type="compositionally biased region" description="Basic and acidic residues" evidence="1">
    <location>
        <begin position="102"/>
        <end position="113"/>
    </location>
</feature>
<dbReference type="Pfam" id="PF11881">
    <property type="entry name" value="SPAR_C"/>
    <property type="match status" value="1"/>
</dbReference>
<keyword evidence="4" id="KW-1185">Reference proteome</keyword>
<dbReference type="Proteomes" id="UP001444071">
    <property type="component" value="Unassembled WGS sequence"/>
</dbReference>